<dbReference type="InterPro" id="IPR000182">
    <property type="entry name" value="GNAT_dom"/>
</dbReference>
<dbReference type="InterPro" id="IPR050680">
    <property type="entry name" value="YpeA/RimI_acetyltransf"/>
</dbReference>
<dbReference type="EMBL" id="JACHEJ010000003">
    <property type="protein sequence ID" value="MBB6179686.1"/>
    <property type="molecule type" value="Genomic_DNA"/>
</dbReference>
<protein>
    <submittedName>
        <fullName evidence="4">Ribosomal-protein-alanine N-acetyltransferase</fullName>
        <ecNumber evidence="4">2.3.1.267</ecNumber>
    </submittedName>
</protein>
<reference evidence="4 5" key="1">
    <citation type="submission" date="2020-08" db="EMBL/GenBank/DDBJ databases">
        <title>Genomic Encyclopedia of Type Strains, Phase IV (KMG-IV): sequencing the most valuable type-strain genomes for metagenomic binning, comparative biology and taxonomic classification.</title>
        <authorList>
            <person name="Goeker M."/>
        </authorList>
    </citation>
    <scope>NUCLEOTIDE SEQUENCE [LARGE SCALE GENOMIC DNA]</scope>
    <source>
        <strain evidence="4 5">DSM 102134</strain>
    </source>
</reference>
<sequence>MLEEYLQWKPFFEIVPLENQDCREISELHGQRFPRQWNDGEFLGLLLQPNVFGFIARQTNAFFSRPAAGFVLARETAGEAEILTIAVAERFAGAGLGWRLMQAALREAEQRGAEEIFLEVEAANEPAVRLYRKLDFVIVAERPAYYESAGGERSSALVMKRDLR</sequence>
<dbReference type="GO" id="GO:0008999">
    <property type="term" value="F:protein-N-terminal-alanine acetyltransferase activity"/>
    <property type="evidence" value="ECO:0007669"/>
    <property type="project" value="UniProtKB-EC"/>
</dbReference>
<dbReference type="Pfam" id="PF00583">
    <property type="entry name" value="Acetyltransf_1"/>
    <property type="match status" value="1"/>
</dbReference>
<dbReference type="SUPFAM" id="SSF55729">
    <property type="entry name" value="Acyl-CoA N-acyltransferases (Nat)"/>
    <property type="match status" value="1"/>
</dbReference>
<keyword evidence="1 4" id="KW-0808">Transferase</keyword>
<proteinExistence type="predicted"/>
<dbReference type="Gene3D" id="3.40.630.30">
    <property type="match status" value="1"/>
</dbReference>
<evidence type="ECO:0000256" key="2">
    <source>
        <dbReference type="ARBA" id="ARBA00023315"/>
    </source>
</evidence>
<dbReference type="CDD" id="cd04301">
    <property type="entry name" value="NAT_SF"/>
    <property type="match status" value="1"/>
</dbReference>
<evidence type="ECO:0000259" key="3">
    <source>
        <dbReference type="PROSITE" id="PS51186"/>
    </source>
</evidence>
<keyword evidence="2 4" id="KW-0012">Acyltransferase</keyword>
<dbReference type="AlphaFoldDB" id="A0A7W9YY04"/>
<accession>A0A7W9YY04</accession>
<dbReference type="PROSITE" id="PS51186">
    <property type="entry name" value="GNAT"/>
    <property type="match status" value="1"/>
</dbReference>
<name>A0A7W9YY04_9HYPH</name>
<gene>
    <name evidence="4" type="ORF">HNQ75_001654</name>
</gene>
<comment type="caution">
    <text evidence="4">The sequence shown here is derived from an EMBL/GenBank/DDBJ whole genome shotgun (WGS) entry which is preliminary data.</text>
</comment>
<evidence type="ECO:0000256" key="1">
    <source>
        <dbReference type="ARBA" id="ARBA00022679"/>
    </source>
</evidence>
<evidence type="ECO:0000313" key="5">
    <source>
        <dbReference type="Proteomes" id="UP000535501"/>
    </source>
</evidence>
<keyword evidence="5" id="KW-1185">Reference proteome</keyword>
<feature type="domain" description="N-acetyltransferase" evidence="3">
    <location>
        <begin position="12"/>
        <end position="164"/>
    </location>
</feature>
<dbReference type="EC" id="2.3.1.267" evidence="4"/>
<dbReference type="PANTHER" id="PTHR43420">
    <property type="entry name" value="ACETYLTRANSFERASE"/>
    <property type="match status" value="1"/>
</dbReference>
<evidence type="ECO:0000313" key="4">
    <source>
        <dbReference type="EMBL" id="MBB6179686.1"/>
    </source>
</evidence>
<dbReference type="Proteomes" id="UP000535501">
    <property type="component" value="Unassembled WGS sequence"/>
</dbReference>
<dbReference type="InterPro" id="IPR016181">
    <property type="entry name" value="Acyl_CoA_acyltransferase"/>
</dbReference>
<organism evidence="4 5">
    <name type="scientific">Pseudorhizobium flavum</name>
    <dbReference type="NCBI Taxonomy" id="1335061"/>
    <lineage>
        <taxon>Bacteria</taxon>
        <taxon>Pseudomonadati</taxon>
        <taxon>Pseudomonadota</taxon>
        <taxon>Alphaproteobacteria</taxon>
        <taxon>Hyphomicrobiales</taxon>
        <taxon>Rhizobiaceae</taxon>
        <taxon>Rhizobium/Agrobacterium group</taxon>
        <taxon>Pseudorhizobium</taxon>
    </lineage>
</organism>
<dbReference type="PANTHER" id="PTHR43420:SF12">
    <property type="entry name" value="N-ACETYLTRANSFERASE DOMAIN-CONTAINING PROTEIN"/>
    <property type="match status" value="1"/>
</dbReference>
<dbReference type="RefSeq" id="WP_077547449.1">
    <property type="nucleotide sequence ID" value="NZ_JACHEJ010000003.1"/>
</dbReference>